<dbReference type="Proteomes" id="UP001595711">
    <property type="component" value="Unassembled WGS sequence"/>
</dbReference>
<gene>
    <name evidence="2" type="ORF">ACFOOQ_05315</name>
</gene>
<keyword evidence="1" id="KW-1133">Transmembrane helix</keyword>
<keyword evidence="1" id="KW-0812">Transmembrane</keyword>
<dbReference type="Pfam" id="PF18926">
    <property type="entry name" value="DUF5676"/>
    <property type="match status" value="1"/>
</dbReference>
<reference evidence="3" key="1">
    <citation type="journal article" date="2019" name="Int. J. Syst. Evol. Microbiol.">
        <title>The Global Catalogue of Microorganisms (GCM) 10K type strain sequencing project: providing services to taxonomists for standard genome sequencing and annotation.</title>
        <authorList>
            <consortium name="The Broad Institute Genomics Platform"/>
            <consortium name="The Broad Institute Genome Sequencing Center for Infectious Disease"/>
            <person name="Wu L."/>
            <person name="Ma J."/>
        </authorList>
    </citation>
    <scope>NUCLEOTIDE SEQUENCE [LARGE SCALE GENOMIC DNA]</scope>
    <source>
        <strain evidence="3">KCTC 42182</strain>
    </source>
</reference>
<keyword evidence="1" id="KW-0472">Membrane</keyword>
<organism evidence="2 3">
    <name type="scientific">Ferrovibrio xuzhouensis</name>
    <dbReference type="NCBI Taxonomy" id="1576914"/>
    <lineage>
        <taxon>Bacteria</taxon>
        <taxon>Pseudomonadati</taxon>
        <taxon>Pseudomonadota</taxon>
        <taxon>Alphaproteobacteria</taxon>
        <taxon>Rhodospirillales</taxon>
        <taxon>Rhodospirillaceae</taxon>
        <taxon>Ferrovibrio</taxon>
    </lineage>
</organism>
<dbReference type="EMBL" id="JBHRYJ010000001">
    <property type="protein sequence ID" value="MFC3674954.1"/>
    <property type="molecule type" value="Genomic_DNA"/>
</dbReference>
<feature type="transmembrane region" description="Helical" evidence="1">
    <location>
        <begin position="27"/>
        <end position="52"/>
    </location>
</feature>
<accession>A0ABV7VBU3</accession>
<name>A0ABV7VBU3_9PROT</name>
<proteinExistence type="predicted"/>
<evidence type="ECO:0000313" key="2">
    <source>
        <dbReference type="EMBL" id="MFC3674954.1"/>
    </source>
</evidence>
<sequence length="108" mass="12468">MTKTQFQSKPPRLGTPFVSMQGLRIPVFVFGMSLGLFLAITYALCVGFDLLFPGQVMYRTWLRLLPGFDGLSWRSFLLGLAESFGYGWYVALVFGPLFNLFTHWWRWS</sequence>
<keyword evidence="3" id="KW-1185">Reference proteome</keyword>
<dbReference type="InterPro" id="IPR044020">
    <property type="entry name" value="DUF5676"/>
</dbReference>
<comment type="caution">
    <text evidence="2">The sequence shown here is derived from an EMBL/GenBank/DDBJ whole genome shotgun (WGS) entry which is preliminary data.</text>
</comment>
<evidence type="ECO:0000256" key="1">
    <source>
        <dbReference type="SAM" id="Phobius"/>
    </source>
</evidence>
<protein>
    <submittedName>
        <fullName evidence="2">DUF5676 family membrane protein</fullName>
    </submittedName>
</protein>
<evidence type="ECO:0000313" key="3">
    <source>
        <dbReference type="Proteomes" id="UP001595711"/>
    </source>
</evidence>
<feature type="transmembrane region" description="Helical" evidence="1">
    <location>
        <begin position="86"/>
        <end position="105"/>
    </location>
</feature>